<dbReference type="RefSeq" id="WP_162469375.1">
    <property type="nucleotide sequence ID" value="NZ_VJZD01000168.1"/>
</dbReference>
<sequence length="42" mass="4569">MSNDEDTRDAATAAFQQVRGFHAELMARKRVEATTGNAGRST</sequence>
<name>A0A5N8VK22_9ACTN</name>
<evidence type="ECO:0000313" key="2">
    <source>
        <dbReference type="Proteomes" id="UP000325849"/>
    </source>
</evidence>
<dbReference type="AlphaFoldDB" id="A0A5N8VK22"/>
<protein>
    <submittedName>
        <fullName evidence="1">Zn-dependent oligopeptidase</fullName>
    </submittedName>
</protein>
<keyword evidence="2" id="KW-1185">Reference proteome</keyword>
<reference evidence="1 2" key="1">
    <citation type="submission" date="2019-07" db="EMBL/GenBank/DDBJ databases">
        <title>New species of Amycolatopsis and Streptomyces.</title>
        <authorList>
            <person name="Duangmal K."/>
            <person name="Teo W.F.A."/>
            <person name="Lipun K."/>
        </authorList>
    </citation>
    <scope>NUCLEOTIDE SEQUENCE [LARGE SCALE GENOMIC DNA]</scope>
    <source>
        <strain evidence="1 2">NBRC 109810</strain>
    </source>
</reference>
<dbReference type="Proteomes" id="UP000325849">
    <property type="component" value="Unassembled WGS sequence"/>
</dbReference>
<evidence type="ECO:0000313" key="1">
    <source>
        <dbReference type="EMBL" id="MPY35603.1"/>
    </source>
</evidence>
<organism evidence="1 2">
    <name type="scientific">Streptomyces adustus</name>
    <dbReference type="NCBI Taxonomy" id="1609272"/>
    <lineage>
        <taxon>Bacteria</taxon>
        <taxon>Bacillati</taxon>
        <taxon>Actinomycetota</taxon>
        <taxon>Actinomycetes</taxon>
        <taxon>Kitasatosporales</taxon>
        <taxon>Streptomycetaceae</taxon>
        <taxon>Streptomyces</taxon>
    </lineage>
</organism>
<accession>A0A5N8VK22</accession>
<dbReference type="EMBL" id="VJZD01000168">
    <property type="protein sequence ID" value="MPY35603.1"/>
    <property type="molecule type" value="Genomic_DNA"/>
</dbReference>
<gene>
    <name evidence="1" type="ORF">FNH09_31525</name>
</gene>
<comment type="caution">
    <text evidence="1">The sequence shown here is derived from an EMBL/GenBank/DDBJ whole genome shotgun (WGS) entry which is preliminary data.</text>
</comment>
<proteinExistence type="predicted"/>